<keyword evidence="2" id="KW-1185">Reference proteome</keyword>
<protein>
    <recommendedName>
        <fullName evidence="3">Outer membrane OprD family porin</fullName>
    </recommendedName>
</protein>
<dbReference type="Gene3D" id="2.40.160.10">
    <property type="entry name" value="Porin"/>
    <property type="match status" value="1"/>
</dbReference>
<sequence length="451" mass="51495">MLRFILLSIFALGFHFLLKAQTEEKKIDILPEVHFRTFWMNTSYSDAEFKSDYALGMSLNLGAKINYANYWSFHLGYRSFANLRSSDIWSPDPGTGQANRYEIGLFDVLDPRDRFFGKWETFSLSYSKDRYGIKAGRTGINTDWVNAQDGRLSPTAVEGVHAWFSPVNNWKIGFWAIGRMSVRGSSEWLRVGETVGLYPQGRNVSGNPGNYFGNTDSKWLSIVEVDREFSKGSKLHFSHTLTQNLFSTTWGAFEKSKKLNQGTLNLGVQSGIQHTVGKGGNSDLSLAYKAQGDLNYALSGRIGWRNGRWITHLNYTHVGGRGRWLSPREWGKDAWYTFMPRERNEGYESLNALVGYVAYRLEKIPLQLYAHGGIHRLSEVADASANKYNFPSYRQLNVGLIYQPEKIKNLDVHLLLVSKEPLSSEKLTPNQTYNKVELLHLNGIVNWRWNK</sequence>
<accession>A0A326S097</accession>
<dbReference type="OrthoDB" id="862900at2"/>
<organism evidence="1 2">
    <name type="scientific">Algoriphagus aquaeductus</name>
    <dbReference type="NCBI Taxonomy" id="475299"/>
    <lineage>
        <taxon>Bacteria</taxon>
        <taxon>Pseudomonadati</taxon>
        <taxon>Bacteroidota</taxon>
        <taxon>Cytophagia</taxon>
        <taxon>Cytophagales</taxon>
        <taxon>Cyclobacteriaceae</taxon>
        <taxon>Algoriphagus</taxon>
    </lineage>
</organism>
<dbReference type="AlphaFoldDB" id="A0A326S097"/>
<dbReference type="RefSeq" id="WP_111391008.1">
    <property type="nucleotide sequence ID" value="NZ_QKTX01000001.1"/>
</dbReference>
<dbReference type="InterPro" id="IPR023614">
    <property type="entry name" value="Porin_dom_sf"/>
</dbReference>
<evidence type="ECO:0000313" key="2">
    <source>
        <dbReference type="Proteomes" id="UP000248917"/>
    </source>
</evidence>
<name>A0A326S097_9BACT</name>
<dbReference type="Proteomes" id="UP000248917">
    <property type="component" value="Unassembled WGS sequence"/>
</dbReference>
<gene>
    <name evidence="1" type="ORF">CLV31_101193</name>
</gene>
<proteinExistence type="predicted"/>
<evidence type="ECO:0000313" key="1">
    <source>
        <dbReference type="EMBL" id="PZV87320.1"/>
    </source>
</evidence>
<dbReference type="EMBL" id="QKTX01000001">
    <property type="protein sequence ID" value="PZV87320.1"/>
    <property type="molecule type" value="Genomic_DNA"/>
</dbReference>
<reference evidence="1 2" key="1">
    <citation type="submission" date="2018-06" db="EMBL/GenBank/DDBJ databases">
        <title>Genomic Encyclopedia of Archaeal and Bacterial Type Strains, Phase II (KMG-II): from individual species to whole genera.</title>
        <authorList>
            <person name="Goeker M."/>
        </authorList>
    </citation>
    <scope>NUCLEOTIDE SEQUENCE [LARGE SCALE GENOMIC DNA]</scope>
    <source>
        <strain evidence="1 2">T4</strain>
    </source>
</reference>
<comment type="caution">
    <text evidence="1">The sequence shown here is derived from an EMBL/GenBank/DDBJ whole genome shotgun (WGS) entry which is preliminary data.</text>
</comment>
<evidence type="ECO:0008006" key="3">
    <source>
        <dbReference type="Google" id="ProtNLM"/>
    </source>
</evidence>